<protein>
    <submittedName>
        <fullName evidence="2">Glyoxalase</fullName>
    </submittedName>
</protein>
<reference evidence="2 3" key="1">
    <citation type="journal article" date="2019" name="Emerg. Microbes Infect.">
        <title>Comprehensive subspecies identification of 175 nontuberculous mycobacteria species based on 7547 genomic profiles.</title>
        <authorList>
            <person name="Matsumoto Y."/>
            <person name="Kinjo T."/>
            <person name="Motooka D."/>
            <person name="Nabeya D."/>
            <person name="Jung N."/>
            <person name="Uechi K."/>
            <person name="Horii T."/>
            <person name="Iida T."/>
            <person name="Fujita J."/>
            <person name="Nakamura S."/>
        </authorList>
    </citation>
    <scope>NUCLEOTIDE SEQUENCE [LARGE SCALE GENOMIC DNA]</scope>
    <source>
        <strain evidence="2 3">JCM 6367</strain>
    </source>
</reference>
<organism evidence="2 3">
    <name type="scientific">Mycolicibacterium parafortuitum</name>
    <name type="common">Mycobacterium parafortuitum</name>
    <dbReference type="NCBI Taxonomy" id="39692"/>
    <lineage>
        <taxon>Bacteria</taxon>
        <taxon>Bacillati</taxon>
        <taxon>Actinomycetota</taxon>
        <taxon>Actinomycetes</taxon>
        <taxon>Mycobacteriales</taxon>
        <taxon>Mycobacteriaceae</taxon>
        <taxon>Mycolicibacterium</taxon>
    </lineage>
</organism>
<dbReference type="CDD" id="cd07246">
    <property type="entry name" value="VOC_like"/>
    <property type="match status" value="1"/>
</dbReference>
<dbReference type="SUPFAM" id="SSF54593">
    <property type="entry name" value="Glyoxalase/Bleomycin resistance protein/Dihydroxybiphenyl dioxygenase"/>
    <property type="match status" value="1"/>
</dbReference>
<evidence type="ECO:0000313" key="2">
    <source>
        <dbReference type="EMBL" id="BBY76016.1"/>
    </source>
</evidence>
<evidence type="ECO:0000259" key="1">
    <source>
        <dbReference type="PROSITE" id="PS51819"/>
    </source>
</evidence>
<dbReference type="InterPro" id="IPR004360">
    <property type="entry name" value="Glyas_Fos-R_dOase_dom"/>
</dbReference>
<proteinExistence type="predicted"/>
<dbReference type="InterPro" id="IPR037523">
    <property type="entry name" value="VOC_core"/>
</dbReference>
<name>A0A7I7U6L6_MYCPF</name>
<dbReference type="RefSeq" id="WP_163766692.1">
    <property type="nucleotide sequence ID" value="NZ_AP022598.1"/>
</dbReference>
<accession>A0A7I7U6L6</accession>
<dbReference type="AlphaFoldDB" id="A0A7I7U6L6"/>
<gene>
    <name evidence="2" type="ORF">MPRF_29150</name>
</gene>
<dbReference type="InterPro" id="IPR029068">
    <property type="entry name" value="Glyas_Bleomycin-R_OHBP_Dase"/>
</dbReference>
<sequence>MTVAPIPAGYTSLTPFLCVERAADAIDFYTRVFGAVLVEKMDGPDGTVAHAELDFGSGRLQLGDPAAAYGTRAPSAADDTVTYSVALYCADVDGVVAKAEQAGAVIREKPQDFATGDRFASLRDPFGVRWTVMTRVEDVSAEERDRRLAAWAKENVN</sequence>
<dbReference type="PANTHER" id="PTHR34109">
    <property type="entry name" value="BNAUNNG04460D PROTEIN-RELATED"/>
    <property type="match status" value="1"/>
</dbReference>
<dbReference type="Proteomes" id="UP000466554">
    <property type="component" value="Chromosome"/>
</dbReference>
<feature type="domain" description="VOC" evidence="1">
    <location>
        <begin position="9"/>
        <end position="135"/>
    </location>
</feature>
<evidence type="ECO:0000313" key="3">
    <source>
        <dbReference type="Proteomes" id="UP000466554"/>
    </source>
</evidence>
<dbReference type="Gene3D" id="3.30.720.110">
    <property type="match status" value="1"/>
</dbReference>
<dbReference type="PANTHER" id="PTHR34109:SF1">
    <property type="entry name" value="VOC DOMAIN-CONTAINING PROTEIN"/>
    <property type="match status" value="1"/>
</dbReference>
<dbReference type="EMBL" id="AP022598">
    <property type="protein sequence ID" value="BBY76016.1"/>
    <property type="molecule type" value="Genomic_DNA"/>
</dbReference>
<dbReference type="PROSITE" id="PS51819">
    <property type="entry name" value="VOC"/>
    <property type="match status" value="1"/>
</dbReference>
<dbReference type="Gene3D" id="3.30.720.120">
    <property type="match status" value="1"/>
</dbReference>
<dbReference type="Pfam" id="PF00903">
    <property type="entry name" value="Glyoxalase"/>
    <property type="match status" value="1"/>
</dbReference>